<organism evidence="2 3">
    <name type="scientific">Colletotrichum destructivum</name>
    <dbReference type="NCBI Taxonomy" id="34406"/>
    <lineage>
        <taxon>Eukaryota</taxon>
        <taxon>Fungi</taxon>
        <taxon>Dikarya</taxon>
        <taxon>Ascomycota</taxon>
        <taxon>Pezizomycotina</taxon>
        <taxon>Sordariomycetes</taxon>
        <taxon>Hypocreomycetidae</taxon>
        <taxon>Glomerellales</taxon>
        <taxon>Glomerellaceae</taxon>
        <taxon>Colletotrichum</taxon>
        <taxon>Colletotrichum destructivum species complex</taxon>
    </lineage>
</organism>
<proteinExistence type="predicted"/>
<sequence length="80" mass="8853">MHLAVRLQKNPPSLCSCKGFTVRAVLTDFILPTQQEAQYSTRDSGTRQLSASSGNTGYKEPIRDRHELGAGFHDEASWST</sequence>
<dbReference type="KEGG" id="cdet:87947614"/>
<dbReference type="GeneID" id="87947614"/>
<protein>
    <submittedName>
        <fullName evidence="2">Uncharacterized protein</fullName>
    </submittedName>
</protein>
<dbReference type="EMBL" id="CP137311">
    <property type="protein sequence ID" value="WQF86100.1"/>
    <property type="molecule type" value="Genomic_DNA"/>
</dbReference>
<evidence type="ECO:0000313" key="2">
    <source>
        <dbReference type="EMBL" id="WQF86100.1"/>
    </source>
</evidence>
<dbReference type="RefSeq" id="XP_062783321.1">
    <property type="nucleotide sequence ID" value="XM_062927270.1"/>
</dbReference>
<name>A0AAX4ISG8_9PEZI</name>
<feature type="compositionally biased region" description="Polar residues" evidence="1">
    <location>
        <begin position="36"/>
        <end position="56"/>
    </location>
</feature>
<evidence type="ECO:0000313" key="3">
    <source>
        <dbReference type="Proteomes" id="UP001322277"/>
    </source>
</evidence>
<feature type="region of interest" description="Disordered" evidence="1">
    <location>
        <begin position="36"/>
        <end position="62"/>
    </location>
</feature>
<keyword evidence="3" id="KW-1185">Reference proteome</keyword>
<dbReference type="AlphaFoldDB" id="A0AAX4ISG8"/>
<reference evidence="3" key="1">
    <citation type="journal article" date="2023" name="bioRxiv">
        <title>Complete genome of the Medicago anthracnose fungus, Colletotrichum destructivum, reveals a mini-chromosome-like region within a core chromosome.</title>
        <authorList>
            <person name="Lapalu N."/>
            <person name="Simon A."/>
            <person name="Lu A."/>
            <person name="Plaumann P.-L."/>
            <person name="Amselem J."/>
            <person name="Pigne S."/>
            <person name="Auger A."/>
            <person name="Koch C."/>
            <person name="Dallery J.-F."/>
            <person name="O'Connell R.J."/>
        </authorList>
    </citation>
    <scope>NUCLEOTIDE SEQUENCE [LARGE SCALE GENOMIC DNA]</scope>
    <source>
        <strain evidence="3">CBS 520.97</strain>
    </source>
</reference>
<accession>A0AAX4ISG8</accession>
<gene>
    <name evidence="2" type="ORF">CDEST_11114</name>
</gene>
<evidence type="ECO:0000256" key="1">
    <source>
        <dbReference type="SAM" id="MobiDB-lite"/>
    </source>
</evidence>
<dbReference type="Proteomes" id="UP001322277">
    <property type="component" value="Chromosome 7"/>
</dbReference>